<dbReference type="AlphaFoldDB" id="A0A0Q0EKX7"/>
<dbReference type="GO" id="GO:0003677">
    <property type="term" value="F:DNA binding"/>
    <property type="evidence" value="ECO:0007669"/>
    <property type="project" value="InterPro"/>
</dbReference>
<dbReference type="Proteomes" id="UP000050266">
    <property type="component" value="Unassembled WGS sequence"/>
</dbReference>
<feature type="domain" description="Tyr recombinase" evidence="2">
    <location>
        <begin position="192"/>
        <end position="342"/>
    </location>
</feature>
<dbReference type="EMBL" id="LJRQ01000118">
    <property type="protein sequence ID" value="KPZ14939.1"/>
    <property type="molecule type" value="Genomic_DNA"/>
</dbReference>
<dbReference type="PROSITE" id="PS51898">
    <property type="entry name" value="TYR_RECOMBINASE"/>
    <property type="match status" value="1"/>
</dbReference>
<dbReference type="CDD" id="cd00397">
    <property type="entry name" value="DNA_BRE_C"/>
    <property type="match status" value="1"/>
</dbReference>
<dbReference type="PATRIC" id="fig|251720.4.peg.674"/>
<dbReference type="GO" id="GO:0006310">
    <property type="term" value="P:DNA recombination"/>
    <property type="evidence" value="ECO:0007669"/>
    <property type="project" value="UniProtKB-KW"/>
</dbReference>
<dbReference type="Pfam" id="PF00589">
    <property type="entry name" value="Phage_integrase"/>
    <property type="match status" value="1"/>
</dbReference>
<protein>
    <submittedName>
        <fullName evidence="3">Phage integrase</fullName>
    </submittedName>
</protein>
<organism evidence="3 4">
    <name type="scientific">Pseudomonas amygdali pv. ulmi</name>
    <dbReference type="NCBI Taxonomy" id="251720"/>
    <lineage>
        <taxon>Bacteria</taxon>
        <taxon>Pseudomonadati</taxon>
        <taxon>Pseudomonadota</taxon>
        <taxon>Gammaproteobacteria</taxon>
        <taxon>Pseudomonadales</taxon>
        <taxon>Pseudomonadaceae</taxon>
        <taxon>Pseudomonas</taxon>
        <taxon>Pseudomonas amygdali</taxon>
    </lineage>
</organism>
<sequence length="342" mass="38847">MASVKNNVITRIERVAKTKEFVFDDGERACVITDMQGMPLYYPNLYLTTQVRNRSLSSSSLANTAGHLCVFLQILSERGINLIDRFSNGVVLENYEIEALRGYMQSRLLAQPVGLARTCFAGKVYVSKEIVHARTGAAVDYVSWLAGRYLKSPVDPEALARVLSAMKDIRPLNKKRNLLYRDNGMDDVTASAIREVLKPDSSYRLWDDDGVQSRNKLMFTLLYELGIRRGELLNIKCEDINFHSNRIYIVRRADEKFDPRVKQPLVKTNDRELVGKAHVIKALQEYILRYRSKVSGARKHGYLFVTHKAGPTLGQPLSIAGYKDVVNSLRTHIPPLRETLKN</sequence>
<evidence type="ECO:0000256" key="1">
    <source>
        <dbReference type="ARBA" id="ARBA00023172"/>
    </source>
</evidence>
<evidence type="ECO:0000259" key="2">
    <source>
        <dbReference type="PROSITE" id="PS51898"/>
    </source>
</evidence>
<accession>A0A0Q0EKX7</accession>
<dbReference type="SUPFAM" id="SSF56349">
    <property type="entry name" value="DNA breaking-rejoining enzymes"/>
    <property type="match status" value="1"/>
</dbReference>
<dbReference type="InterPro" id="IPR002104">
    <property type="entry name" value="Integrase_catalytic"/>
</dbReference>
<name>A0A0Q0EKX7_PSEA0</name>
<proteinExistence type="predicted"/>
<reference evidence="3 4" key="1">
    <citation type="submission" date="2015-09" db="EMBL/GenBank/DDBJ databases">
        <title>Genome announcement of multiple Pseudomonas syringae strains.</title>
        <authorList>
            <person name="Thakur S."/>
            <person name="Wang P.W."/>
            <person name="Gong Y."/>
            <person name="Weir B.S."/>
            <person name="Guttman D.S."/>
        </authorList>
    </citation>
    <scope>NUCLEOTIDE SEQUENCE [LARGE SCALE GENOMIC DNA]</scope>
    <source>
        <strain evidence="3 4">ICMP3962</strain>
    </source>
</reference>
<dbReference type="Gene3D" id="1.10.443.10">
    <property type="entry name" value="Intergrase catalytic core"/>
    <property type="match status" value="1"/>
</dbReference>
<evidence type="ECO:0000313" key="4">
    <source>
        <dbReference type="Proteomes" id="UP000050266"/>
    </source>
</evidence>
<gene>
    <name evidence="3" type="ORF">ALO41_00519</name>
</gene>
<comment type="caution">
    <text evidence="3">The sequence shown here is derived from an EMBL/GenBank/DDBJ whole genome shotgun (WGS) entry which is preliminary data.</text>
</comment>
<keyword evidence="1" id="KW-0233">DNA recombination</keyword>
<evidence type="ECO:0000313" key="3">
    <source>
        <dbReference type="EMBL" id="KPZ14939.1"/>
    </source>
</evidence>
<dbReference type="GO" id="GO:0015074">
    <property type="term" value="P:DNA integration"/>
    <property type="evidence" value="ECO:0007669"/>
    <property type="project" value="InterPro"/>
</dbReference>
<dbReference type="InterPro" id="IPR013762">
    <property type="entry name" value="Integrase-like_cat_sf"/>
</dbReference>
<dbReference type="InterPro" id="IPR011010">
    <property type="entry name" value="DNA_brk_join_enz"/>
</dbReference>